<dbReference type="Proteomes" id="UP000466966">
    <property type="component" value="Unassembled WGS sequence"/>
</dbReference>
<gene>
    <name evidence="1" type="ORF">GRI99_10030</name>
</gene>
<name>A0A844Z241_9SPHN</name>
<evidence type="ECO:0000313" key="1">
    <source>
        <dbReference type="EMBL" id="MXO71973.1"/>
    </source>
</evidence>
<accession>A0A844Z241</accession>
<dbReference type="AlphaFoldDB" id="A0A844Z241"/>
<evidence type="ECO:0000313" key="2">
    <source>
        <dbReference type="Proteomes" id="UP000466966"/>
    </source>
</evidence>
<dbReference type="Pfam" id="PF19649">
    <property type="entry name" value="DUF6152"/>
    <property type="match status" value="1"/>
</dbReference>
<dbReference type="RefSeq" id="WP_160771899.1">
    <property type="nucleotide sequence ID" value="NZ_WTYV01000003.1"/>
</dbReference>
<sequence>MGDGIFRLVGGTLALLAMMAVPSAAHHSFAMFDGEREIELAGTVREFQWANPHTWVQLDVTANGRSTMWSIEGRSPNVLARRGWNRLTLRPGDRVTLTVHPLKDGRPGGAIISVRFADGRVLNADTPTAVDTNEEGPR</sequence>
<dbReference type="InterPro" id="IPR046150">
    <property type="entry name" value="DUF6152"/>
</dbReference>
<dbReference type="EMBL" id="WTYV01000003">
    <property type="protein sequence ID" value="MXO71973.1"/>
    <property type="molecule type" value="Genomic_DNA"/>
</dbReference>
<organism evidence="1 2">
    <name type="scientific">Alteraurantiacibacter buctensis</name>
    <dbReference type="NCBI Taxonomy" id="1503981"/>
    <lineage>
        <taxon>Bacteria</taxon>
        <taxon>Pseudomonadati</taxon>
        <taxon>Pseudomonadota</taxon>
        <taxon>Alphaproteobacteria</taxon>
        <taxon>Sphingomonadales</taxon>
        <taxon>Erythrobacteraceae</taxon>
        <taxon>Alteraurantiacibacter</taxon>
    </lineage>
</organism>
<protein>
    <submittedName>
        <fullName evidence="1">Uncharacterized protein</fullName>
    </submittedName>
</protein>
<reference evidence="1 2" key="1">
    <citation type="submission" date="2019-12" db="EMBL/GenBank/DDBJ databases">
        <title>Genomic-based taxomic classification of the family Erythrobacteraceae.</title>
        <authorList>
            <person name="Xu L."/>
        </authorList>
    </citation>
    <scope>NUCLEOTIDE SEQUENCE [LARGE SCALE GENOMIC DNA]</scope>
    <source>
        <strain evidence="1 2">M0322</strain>
    </source>
</reference>
<comment type="caution">
    <text evidence="1">The sequence shown here is derived from an EMBL/GenBank/DDBJ whole genome shotgun (WGS) entry which is preliminary data.</text>
</comment>
<proteinExistence type="predicted"/>
<keyword evidence="2" id="KW-1185">Reference proteome</keyword>
<dbReference type="OrthoDB" id="8420938at2"/>